<reference evidence="1 2" key="1">
    <citation type="journal article" date="2015" name="Nature">
        <title>rRNA introns, odd ribosomes, and small enigmatic genomes across a large radiation of phyla.</title>
        <authorList>
            <person name="Brown C.T."/>
            <person name="Hug L.A."/>
            <person name="Thomas B.C."/>
            <person name="Sharon I."/>
            <person name="Castelle C.J."/>
            <person name="Singh A."/>
            <person name="Wilkins M.J."/>
            <person name="Williams K.H."/>
            <person name="Banfield J.F."/>
        </authorList>
    </citation>
    <scope>NUCLEOTIDE SEQUENCE [LARGE SCALE GENOMIC DNA]</scope>
</reference>
<dbReference type="AlphaFoldDB" id="A0A0G1ZP34"/>
<sequence>MLNRNWRAICAVTDPRLKMCVALATDEKVLEGLQRGFPELFTAEKPEHDGPWPLSVLRRIVEESCGENSDDDFGTAYRTLEKHFGFPCVEAWLEGVNKLPEGAMRLTEEESEIIWEVDRRGGGLFPQGTSRVAVNGIEYFVGWVGDVTALTECYLFPCELVDENA</sequence>
<comment type="caution">
    <text evidence="1">The sequence shown here is derived from an EMBL/GenBank/DDBJ whole genome shotgun (WGS) entry which is preliminary data.</text>
</comment>
<dbReference type="Proteomes" id="UP000034846">
    <property type="component" value="Unassembled WGS sequence"/>
</dbReference>
<dbReference type="EMBL" id="LCRD01000029">
    <property type="protein sequence ID" value="KKW29912.1"/>
    <property type="molecule type" value="Genomic_DNA"/>
</dbReference>
<organism evidence="1 2">
    <name type="scientific">Candidatus Uhrbacteria bacterium GW2011_GWD2_52_7</name>
    <dbReference type="NCBI Taxonomy" id="1618989"/>
    <lineage>
        <taxon>Bacteria</taxon>
        <taxon>Candidatus Uhriibacteriota</taxon>
    </lineage>
</organism>
<evidence type="ECO:0000313" key="1">
    <source>
        <dbReference type="EMBL" id="KKW29912.1"/>
    </source>
</evidence>
<name>A0A0G1ZP34_9BACT</name>
<protein>
    <submittedName>
        <fullName evidence="1">Uncharacterized protein</fullName>
    </submittedName>
</protein>
<proteinExistence type="predicted"/>
<accession>A0A0G1ZP34</accession>
<gene>
    <name evidence="1" type="ORF">UY72_C0029G0005</name>
</gene>
<evidence type="ECO:0000313" key="2">
    <source>
        <dbReference type="Proteomes" id="UP000034846"/>
    </source>
</evidence>